<keyword evidence="3" id="KW-1185">Reference proteome</keyword>
<dbReference type="InterPro" id="IPR034768">
    <property type="entry name" value="4FE4S_WBL"/>
</dbReference>
<feature type="domain" description="4Fe-4S Wbl-type" evidence="1">
    <location>
        <begin position="21"/>
        <end position="84"/>
    </location>
</feature>
<dbReference type="PROSITE" id="PS51674">
    <property type="entry name" value="4FE4S_WBL"/>
    <property type="match status" value="1"/>
</dbReference>
<comment type="caution">
    <text evidence="2">The sequence shown here is derived from an EMBL/GenBank/DDBJ whole genome shotgun (WGS) entry which is preliminary data.</text>
</comment>
<protein>
    <recommendedName>
        <fullName evidence="1">4Fe-4S Wbl-type domain-containing protein</fullName>
    </recommendedName>
</protein>
<proteinExistence type="predicted"/>
<dbReference type="EMBL" id="BSQG01000009">
    <property type="protein sequence ID" value="GLU49842.1"/>
    <property type="molecule type" value="Genomic_DNA"/>
</dbReference>
<dbReference type="Proteomes" id="UP001165092">
    <property type="component" value="Unassembled WGS sequence"/>
</dbReference>
<name>A0A9W6PA62_9ACTN</name>
<dbReference type="Pfam" id="PF02467">
    <property type="entry name" value="Whib"/>
    <property type="match status" value="1"/>
</dbReference>
<dbReference type="AlphaFoldDB" id="A0A9W6PA62"/>
<accession>A0A9W6PA62</accession>
<evidence type="ECO:0000259" key="1">
    <source>
        <dbReference type="PROSITE" id="PS51674"/>
    </source>
</evidence>
<gene>
    <name evidence="2" type="ORF">Nans01_41930</name>
</gene>
<reference evidence="2" key="1">
    <citation type="submission" date="2023-02" db="EMBL/GenBank/DDBJ databases">
        <title>Nocardiopsis ansamitocini NBRC 112285.</title>
        <authorList>
            <person name="Ichikawa N."/>
            <person name="Sato H."/>
            <person name="Tonouchi N."/>
        </authorList>
    </citation>
    <scope>NUCLEOTIDE SEQUENCE</scope>
    <source>
        <strain evidence="2">NBRC 112285</strain>
    </source>
</reference>
<sequence length="92" mass="10392">MDPREMTNRQLGDVLLATTRPCASSPELFFATDDETESARRMREQAASVLCAECPARRLCFEYATRTEPEHGFWAGCTAEEIRMFNQLGEVA</sequence>
<organism evidence="2 3">
    <name type="scientific">Nocardiopsis ansamitocini</name>
    <dbReference type="NCBI Taxonomy" id="1670832"/>
    <lineage>
        <taxon>Bacteria</taxon>
        <taxon>Bacillati</taxon>
        <taxon>Actinomycetota</taxon>
        <taxon>Actinomycetes</taxon>
        <taxon>Streptosporangiales</taxon>
        <taxon>Nocardiopsidaceae</taxon>
        <taxon>Nocardiopsis</taxon>
    </lineage>
</organism>
<evidence type="ECO:0000313" key="2">
    <source>
        <dbReference type="EMBL" id="GLU49842.1"/>
    </source>
</evidence>
<evidence type="ECO:0000313" key="3">
    <source>
        <dbReference type="Proteomes" id="UP001165092"/>
    </source>
</evidence>